<organism evidence="2">
    <name type="scientific">marine sediment metagenome</name>
    <dbReference type="NCBI Taxonomy" id="412755"/>
    <lineage>
        <taxon>unclassified sequences</taxon>
        <taxon>metagenomes</taxon>
        <taxon>ecological metagenomes</taxon>
    </lineage>
</organism>
<dbReference type="SUPFAM" id="SSF102114">
    <property type="entry name" value="Radical SAM enzymes"/>
    <property type="match status" value="1"/>
</dbReference>
<dbReference type="AlphaFoldDB" id="X1KQF6"/>
<dbReference type="EMBL" id="BARV01007506">
    <property type="protein sequence ID" value="GAI08918.1"/>
    <property type="molecule type" value="Genomic_DNA"/>
</dbReference>
<protein>
    <recommendedName>
        <fullName evidence="1">4Fe4S-binding SPASM domain-containing protein</fullName>
    </recommendedName>
</protein>
<evidence type="ECO:0000313" key="2">
    <source>
        <dbReference type="EMBL" id="GAI08918.1"/>
    </source>
</evidence>
<dbReference type="Gene3D" id="3.20.20.70">
    <property type="entry name" value="Aldolase class I"/>
    <property type="match status" value="1"/>
</dbReference>
<name>X1KQF6_9ZZZZ</name>
<dbReference type="InterPro" id="IPR013785">
    <property type="entry name" value="Aldolase_TIM"/>
</dbReference>
<gene>
    <name evidence="2" type="ORF">S06H3_15272</name>
</gene>
<reference evidence="2" key="1">
    <citation type="journal article" date="2014" name="Front. Microbiol.">
        <title>High frequency of phylogenetically diverse reductive dehalogenase-homologous genes in deep subseafloor sedimentary metagenomes.</title>
        <authorList>
            <person name="Kawai M."/>
            <person name="Futagami T."/>
            <person name="Toyoda A."/>
            <person name="Takaki Y."/>
            <person name="Nishi S."/>
            <person name="Hori S."/>
            <person name="Arai W."/>
            <person name="Tsubouchi T."/>
            <person name="Morono Y."/>
            <person name="Uchiyama I."/>
            <person name="Ito T."/>
            <person name="Fujiyama A."/>
            <person name="Inagaki F."/>
            <person name="Takami H."/>
        </authorList>
    </citation>
    <scope>NUCLEOTIDE SEQUENCE</scope>
    <source>
        <strain evidence="2">Expedition CK06-06</strain>
    </source>
</reference>
<dbReference type="PANTHER" id="PTHR43524">
    <property type="entry name" value="RADICAL SAM SUPERFAMILY PROTEIN"/>
    <property type="match status" value="1"/>
</dbReference>
<accession>X1KQF6</accession>
<feature type="domain" description="4Fe4S-binding SPASM" evidence="1">
    <location>
        <begin position="95"/>
        <end position="146"/>
    </location>
</feature>
<dbReference type="InterPro" id="IPR058240">
    <property type="entry name" value="rSAM_sf"/>
</dbReference>
<comment type="caution">
    <text evidence="2">The sequence shown here is derived from an EMBL/GenBank/DDBJ whole genome shotgun (WGS) entry which is preliminary data.</text>
</comment>
<feature type="non-terminal residue" evidence="2">
    <location>
        <position position="1"/>
    </location>
</feature>
<dbReference type="CDD" id="cd21128">
    <property type="entry name" value="SPASM_rSAM"/>
    <property type="match status" value="1"/>
</dbReference>
<evidence type="ECO:0000259" key="1">
    <source>
        <dbReference type="Pfam" id="PF13186"/>
    </source>
</evidence>
<dbReference type="PANTHER" id="PTHR43524:SF1">
    <property type="entry name" value="RADICAL SAM SUPERFAMILY PROTEIN"/>
    <property type="match status" value="1"/>
</dbReference>
<sequence>DVLNDNGVLFGFSVTATRDNNELVVSDEFVDLLIEKGAFVGWYFNYIPIGKEPDMELMPTPEQRDYRRKRILEIRKSKKLIAADFWNDGPLVNGCMAGGKNYLHINANGDVEPCVFVHFAADNIKDKSLVDILTSDFFMAFRKRQPYTENHLRPCCIIDNPYVLRNIVAKIGAYPTHNGAESIIGCFAKSLDKYAGDYKEIADKVWEEDYVPEEEGETAV</sequence>
<proteinExistence type="predicted"/>
<dbReference type="InterPro" id="IPR023885">
    <property type="entry name" value="4Fe4S-binding_SPASM_dom"/>
</dbReference>
<dbReference type="Pfam" id="PF13186">
    <property type="entry name" value="SPASM"/>
    <property type="match status" value="1"/>
</dbReference>